<dbReference type="EMBL" id="JAVFHQ010000005">
    <property type="protein sequence ID" value="KAK4549244.1"/>
    <property type="molecule type" value="Genomic_DNA"/>
</dbReference>
<feature type="domain" description="F-box" evidence="1">
    <location>
        <begin position="46"/>
        <end position="95"/>
    </location>
</feature>
<proteinExistence type="predicted"/>
<dbReference type="Pfam" id="PF00646">
    <property type="entry name" value="F-box"/>
    <property type="match status" value="1"/>
</dbReference>
<organism evidence="2 3">
    <name type="scientific">Oleoguttula mirabilis</name>
    <dbReference type="NCBI Taxonomy" id="1507867"/>
    <lineage>
        <taxon>Eukaryota</taxon>
        <taxon>Fungi</taxon>
        <taxon>Dikarya</taxon>
        <taxon>Ascomycota</taxon>
        <taxon>Pezizomycotina</taxon>
        <taxon>Dothideomycetes</taxon>
        <taxon>Dothideomycetidae</taxon>
        <taxon>Mycosphaerellales</taxon>
        <taxon>Teratosphaeriaceae</taxon>
        <taxon>Oleoguttula</taxon>
    </lineage>
</organism>
<dbReference type="AlphaFoldDB" id="A0AAV9JUJ5"/>
<keyword evidence="3" id="KW-1185">Reference proteome</keyword>
<evidence type="ECO:0000313" key="2">
    <source>
        <dbReference type="EMBL" id="KAK4549244.1"/>
    </source>
</evidence>
<dbReference type="InterPro" id="IPR001810">
    <property type="entry name" value="F-box_dom"/>
</dbReference>
<evidence type="ECO:0000259" key="1">
    <source>
        <dbReference type="PROSITE" id="PS50181"/>
    </source>
</evidence>
<accession>A0AAV9JUJ5</accession>
<gene>
    <name evidence="2" type="ORF">LTR36_007702</name>
</gene>
<reference evidence="2 3" key="1">
    <citation type="submission" date="2021-11" db="EMBL/GenBank/DDBJ databases">
        <title>Black yeast isolated from Biological Soil Crust.</title>
        <authorList>
            <person name="Kurbessoian T."/>
        </authorList>
    </citation>
    <scope>NUCLEOTIDE SEQUENCE [LARGE SCALE GENOMIC DNA]</scope>
    <source>
        <strain evidence="2 3">CCFEE 5522</strain>
    </source>
</reference>
<dbReference type="Proteomes" id="UP001324427">
    <property type="component" value="Unassembled WGS sequence"/>
</dbReference>
<comment type="caution">
    <text evidence="2">The sequence shown here is derived from an EMBL/GenBank/DDBJ whole genome shotgun (WGS) entry which is preliminary data.</text>
</comment>
<dbReference type="InterPro" id="IPR036047">
    <property type="entry name" value="F-box-like_dom_sf"/>
</dbReference>
<sequence length="410" mass="47489">MPNTELLMQNLRRLSSPKVFWRSPKGDSLQRVDGHEHGGDKDHCGKATLITLPTELLAQILQHVPFKTLCAVKASCSAANEQISEGDIIRQWSKAKFHPRQTELYPQPDPATFLYVVEQERRAQIVQSSAVWYTNYIEHDIVRHMLRRRDTPLTEHQFHDSFRPVWEEIGMKLIPLLLTLQHYLDSFKDAILESCGTESPHQARTFRHQYATRRRAILAQYDPEHLLLLYKFWLFLSWVDNALLKRPSYVGTFERAVRGWSGEPLREYDTNVIMTLGHLTVRRQMMSLNSFKERRKLVDTCMRDLDPASSSSWREHWKRYGLRYGHCPTKQAAKAALKVKMQAGEIFADSARAILVEQGLLDADTDLEIGTSQQCSDFLTEIAGYDVMHVPPSRAPCRMLLWPSEYRLGR</sequence>
<dbReference type="PROSITE" id="PS50181">
    <property type="entry name" value="FBOX"/>
    <property type="match status" value="1"/>
</dbReference>
<protein>
    <recommendedName>
        <fullName evidence="1">F-box domain-containing protein</fullName>
    </recommendedName>
</protein>
<evidence type="ECO:0000313" key="3">
    <source>
        <dbReference type="Proteomes" id="UP001324427"/>
    </source>
</evidence>
<name>A0AAV9JUJ5_9PEZI</name>
<dbReference type="SUPFAM" id="SSF81383">
    <property type="entry name" value="F-box domain"/>
    <property type="match status" value="1"/>
</dbReference>